<evidence type="ECO:0000256" key="8">
    <source>
        <dbReference type="ARBA" id="ARBA00072277"/>
    </source>
</evidence>
<reference evidence="10" key="2">
    <citation type="submission" date="2021-04" db="EMBL/GenBank/DDBJ databases">
        <authorList>
            <person name="Gilroy R."/>
        </authorList>
    </citation>
    <scope>NUCLEOTIDE SEQUENCE</scope>
    <source>
        <strain evidence="10">1719</strain>
    </source>
</reference>
<dbReference type="CDD" id="cd01011">
    <property type="entry name" value="nicotinamidase"/>
    <property type="match status" value="1"/>
</dbReference>
<evidence type="ECO:0000256" key="5">
    <source>
        <dbReference type="ARBA" id="ARBA00037900"/>
    </source>
</evidence>
<feature type="domain" description="Isochorismatase-like" evidence="9">
    <location>
        <begin position="3"/>
        <end position="182"/>
    </location>
</feature>
<dbReference type="Pfam" id="PF00857">
    <property type="entry name" value="Isochorismatase"/>
    <property type="match status" value="1"/>
</dbReference>
<comment type="similarity">
    <text evidence="1">Belongs to the isochorismatase family.</text>
</comment>
<dbReference type="NCBIfam" id="NF008623">
    <property type="entry name" value="PRK11609.1"/>
    <property type="match status" value="1"/>
</dbReference>
<evidence type="ECO:0000313" key="11">
    <source>
        <dbReference type="Proteomes" id="UP000824156"/>
    </source>
</evidence>
<reference evidence="10" key="1">
    <citation type="journal article" date="2021" name="PeerJ">
        <title>Extensive microbial diversity within the chicken gut microbiome revealed by metagenomics and culture.</title>
        <authorList>
            <person name="Gilroy R."/>
            <person name="Ravi A."/>
            <person name="Getino M."/>
            <person name="Pursley I."/>
            <person name="Horton D.L."/>
            <person name="Alikhan N.F."/>
            <person name="Baker D."/>
            <person name="Gharbi K."/>
            <person name="Hall N."/>
            <person name="Watson M."/>
            <person name="Adriaenssens E.M."/>
            <person name="Foster-Nyarko E."/>
            <person name="Jarju S."/>
            <person name="Secka A."/>
            <person name="Antonio M."/>
            <person name="Oren A."/>
            <person name="Chaudhuri R.R."/>
            <person name="La Ragione R."/>
            <person name="Hildebrand F."/>
            <person name="Pallen M.J."/>
        </authorList>
    </citation>
    <scope>NUCLEOTIDE SEQUENCE</scope>
    <source>
        <strain evidence="10">1719</strain>
    </source>
</reference>
<dbReference type="Gene3D" id="3.40.50.850">
    <property type="entry name" value="Isochorismatase-like"/>
    <property type="match status" value="1"/>
</dbReference>
<evidence type="ECO:0000256" key="6">
    <source>
        <dbReference type="ARBA" id="ARBA00039017"/>
    </source>
</evidence>
<accession>A0A9D1WAG5</accession>
<evidence type="ECO:0000256" key="1">
    <source>
        <dbReference type="ARBA" id="ARBA00006336"/>
    </source>
</evidence>
<evidence type="ECO:0000259" key="9">
    <source>
        <dbReference type="Pfam" id="PF00857"/>
    </source>
</evidence>
<dbReference type="GO" id="GO:0019363">
    <property type="term" value="P:pyridine nucleotide biosynthetic process"/>
    <property type="evidence" value="ECO:0007669"/>
    <property type="project" value="UniProtKB-KW"/>
</dbReference>
<name>A0A9D1WAG5_9SPHI</name>
<dbReference type="PANTHER" id="PTHR11080">
    <property type="entry name" value="PYRAZINAMIDASE/NICOTINAMIDASE"/>
    <property type="match status" value="1"/>
</dbReference>
<dbReference type="AlphaFoldDB" id="A0A9D1WAG5"/>
<comment type="pathway">
    <text evidence="5">Cofactor biosynthesis; nicotinate biosynthesis; nicotinate from nicotinamide: step 1/1.</text>
</comment>
<evidence type="ECO:0000256" key="3">
    <source>
        <dbReference type="ARBA" id="ARBA00022723"/>
    </source>
</evidence>
<evidence type="ECO:0000256" key="2">
    <source>
        <dbReference type="ARBA" id="ARBA00022642"/>
    </source>
</evidence>
<evidence type="ECO:0000256" key="7">
    <source>
        <dbReference type="ARBA" id="ARBA00043224"/>
    </source>
</evidence>
<dbReference type="FunFam" id="3.40.50.850:FF:000006">
    <property type="entry name" value="Bifunctional pyrazinamidase/nicotinamidase"/>
    <property type="match status" value="1"/>
</dbReference>
<organism evidence="10 11">
    <name type="scientific">Candidatus Sphingobacterium stercoripullorum</name>
    <dbReference type="NCBI Taxonomy" id="2838759"/>
    <lineage>
        <taxon>Bacteria</taxon>
        <taxon>Pseudomonadati</taxon>
        <taxon>Bacteroidota</taxon>
        <taxon>Sphingobacteriia</taxon>
        <taxon>Sphingobacteriales</taxon>
        <taxon>Sphingobacteriaceae</taxon>
        <taxon>Sphingobacterium</taxon>
    </lineage>
</organism>
<dbReference type="PANTHER" id="PTHR11080:SF2">
    <property type="entry name" value="LD05707P"/>
    <property type="match status" value="1"/>
</dbReference>
<dbReference type="GO" id="GO:0046872">
    <property type="term" value="F:metal ion binding"/>
    <property type="evidence" value="ECO:0007669"/>
    <property type="project" value="UniProtKB-KW"/>
</dbReference>
<gene>
    <name evidence="10" type="primary">pncA</name>
    <name evidence="10" type="ORF">H9853_10475</name>
</gene>
<dbReference type="GO" id="GO:0008936">
    <property type="term" value="F:nicotinamidase activity"/>
    <property type="evidence" value="ECO:0007669"/>
    <property type="project" value="UniProtKB-EC"/>
</dbReference>
<evidence type="ECO:0000256" key="4">
    <source>
        <dbReference type="ARBA" id="ARBA00022801"/>
    </source>
</evidence>
<proteinExistence type="inferred from homology"/>
<protein>
    <recommendedName>
        <fullName evidence="8">Nicotinamidase</fullName>
        <ecNumber evidence="6">3.5.1.19</ecNumber>
    </recommendedName>
    <alternativeName>
        <fullName evidence="7">Nicotinamide deamidase</fullName>
    </alternativeName>
</protein>
<dbReference type="EC" id="3.5.1.19" evidence="6"/>
<comment type="caution">
    <text evidence="10">The sequence shown here is derived from an EMBL/GenBank/DDBJ whole genome shotgun (WGS) entry which is preliminary data.</text>
</comment>
<keyword evidence="2" id="KW-0662">Pyridine nucleotide biosynthesis</keyword>
<dbReference type="InterPro" id="IPR052347">
    <property type="entry name" value="Isochorismatase_Nicotinamidase"/>
</dbReference>
<dbReference type="InterPro" id="IPR036380">
    <property type="entry name" value="Isochorismatase-like_sf"/>
</dbReference>
<evidence type="ECO:0000313" key="10">
    <source>
        <dbReference type="EMBL" id="HIX55443.1"/>
    </source>
</evidence>
<dbReference type="SUPFAM" id="SSF52499">
    <property type="entry name" value="Isochorismatase-like hydrolases"/>
    <property type="match status" value="1"/>
</dbReference>
<sequence length="196" mass="21842">MKALIIVDIQNDFLPGGSLAVPKGDEVIPFINKVQDQYSLIVATQDWHPEDHSSFASQHAGQQPYDLIQLNGMEQVLWPNHCVQNSKGAEFHTDLQTNNIAAIFRKGMNPNIDSYSGFFDNGRLNDTGLSGYLKAKNVDEVHICGLAADFCVFYSAMDALSLGFRTAILSKGTRAIDREKYMEKKDVFIREGGRLL</sequence>
<keyword evidence="3" id="KW-0479">Metal-binding</keyword>
<keyword evidence="4 10" id="KW-0378">Hydrolase</keyword>
<dbReference type="EMBL" id="DXEZ01000295">
    <property type="protein sequence ID" value="HIX55443.1"/>
    <property type="molecule type" value="Genomic_DNA"/>
</dbReference>
<dbReference type="InterPro" id="IPR000868">
    <property type="entry name" value="Isochorismatase-like_dom"/>
</dbReference>
<dbReference type="Proteomes" id="UP000824156">
    <property type="component" value="Unassembled WGS sequence"/>
</dbReference>